<dbReference type="Proteomes" id="UP000886998">
    <property type="component" value="Unassembled WGS sequence"/>
</dbReference>
<name>A0A8X6WU01_9ARAC</name>
<dbReference type="EMBL" id="BMAV01001984">
    <property type="protein sequence ID" value="GFY40557.1"/>
    <property type="molecule type" value="Genomic_DNA"/>
</dbReference>
<feature type="region of interest" description="Disordered" evidence="1">
    <location>
        <begin position="1"/>
        <end position="27"/>
    </location>
</feature>
<protein>
    <submittedName>
        <fullName evidence="2">Uncharacterized protein</fullName>
    </submittedName>
</protein>
<evidence type="ECO:0000256" key="1">
    <source>
        <dbReference type="SAM" id="MobiDB-lite"/>
    </source>
</evidence>
<reference evidence="2" key="1">
    <citation type="submission" date="2020-08" db="EMBL/GenBank/DDBJ databases">
        <title>Multicomponent nature underlies the extraordinary mechanical properties of spider dragline silk.</title>
        <authorList>
            <person name="Kono N."/>
            <person name="Nakamura H."/>
            <person name="Mori M."/>
            <person name="Yoshida Y."/>
            <person name="Ohtoshi R."/>
            <person name="Malay A.D."/>
            <person name="Moran D.A.P."/>
            <person name="Tomita M."/>
            <person name="Numata K."/>
            <person name="Arakawa K."/>
        </authorList>
    </citation>
    <scope>NUCLEOTIDE SEQUENCE</scope>
</reference>
<proteinExistence type="predicted"/>
<keyword evidence="3" id="KW-1185">Reference proteome</keyword>
<evidence type="ECO:0000313" key="3">
    <source>
        <dbReference type="Proteomes" id="UP000886998"/>
    </source>
</evidence>
<dbReference type="AlphaFoldDB" id="A0A8X6WU01"/>
<evidence type="ECO:0000313" key="2">
    <source>
        <dbReference type="EMBL" id="GFY40557.1"/>
    </source>
</evidence>
<accession>A0A8X6WU01</accession>
<feature type="compositionally biased region" description="Basic and acidic residues" evidence="1">
    <location>
        <begin position="1"/>
        <end position="23"/>
    </location>
</feature>
<gene>
    <name evidence="2" type="ORF">TNIN_427951</name>
</gene>
<sequence length="110" mass="12968">MDFIKRDGTIKIRRSSRERENRKSGKRVRFKLRTHDNFSRDRKVRGEAQPLDFKVVDPNWMEKRREYFRKLDTLTPANCIDKLNSNSPNTLHRAFQKAGSSSDINTLGSK</sequence>
<organism evidence="2 3">
    <name type="scientific">Trichonephila inaurata madagascariensis</name>
    <dbReference type="NCBI Taxonomy" id="2747483"/>
    <lineage>
        <taxon>Eukaryota</taxon>
        <taxon>Metazoa</taxon>
        <taxon>Ecdysozoa</taxon>
        <taxon>Arthropoda</taxon>
        <taxon>Chelicerata</taxon>
        <taxon>Arachnida</taxon>
        <taxon>Araneae</taxon>
        <taxon>Araneomorphae</taxon>
        <taxon>Entelegynae</taxon>
        <taxon>Araneoidea</taxon>
        <taxon>Nephilidae</taxon>
        <taxon>Trichonephila</taxon>
        <taxon>Trichonephila inaurata</taxon>
    </lineage>
</organism>
<comment type="caution">
    <text evidence="2">The sequence shown here is derived from an EMBL/GenBank/DDBJ whole genome shotgun (WGS) entry which is preliminary data.</text>
</comment>